<dbReference type="STRING" id="342108.amb1548"/>
<gene>
    <name evidence="1" type="ordered locus">amb1548</name>
</gene>
<proteinExistence type="predicted"/>
<dbReference type="EMBL" id="AP007255">
    <property type="protein sequence ID" value="BAE50352.1"/>
    <property type="molecule type" value="Genomic_DNA"/>
</dbReference>
<protein>
    <submittedName>
        <fullName evidence="1">Uncharacterized protein</fullName>
    </submittedName>
</protein>
<dbReference type="HOGENOM" id="CLU_3374487_0_0_5"/>
<name>Q2W723_PARM1</name>
<reference evidence="1 2" key="1">
    <citation type="journal article" date="2005" name="DNA Res.">
        <title>Complete genome sequence of the facultative anaerobic magnetotactic bacterium Magnetospirillum sp. strain AMB-1.</title>
        <authorList>
            <person name="Matsunaga T."/>
            <person name="Okamura Y."/>
            <person name="Fukuda Y."/>
            <person name="Wahyudi A.T."/>
            <person name="Murase Y."/>
            <person name="Takeyama H."/>
        </authorList>
    </citation>
    <scope>NUCLEOTIDE SEQUENCE [LARGE SCALE GENOMIC DNA]</scope>
    <source>
        <strain evidence="2">ATCC 700264 / AMB-1</strain>
    </source>
</reference>
<keyword evidence="2" id="KW-1185">Reference proteome</keyword>
<evidence type="ECO:0000313" key="2">
    <source>
        <dbReference type="Proteomes" id="UP000007058"/>
    </source>
</evidence>
<dbReference type="KEGG" id="mag:amb1548"/>
<dbReference type="AlphaFoldDB" id="Q2W723"/>
<sequence>MSLPSPVYRLRKPASPPMIRPDRNPDWILHACHA</sequence>
<organism evidence="1 2">
    <name type="scientific">Paramagnetospirillum magneticum (strain ATCC 700264 / AMB-1)</name>
    <name type="common">Magnetospirillum magneticum</name>
    <dbReference type="NCBI Taxonomy" id="342108"/>
    <lineage>
        <taxon>Bacteria</taxon>
        <taxon>Pseudomonadati</taxon>
        <taxon>Pseudomonadota</taxon>
        <taxon>Alphaproteobacteria</taxon>
        <taxon>Rhodospirillales</taxon>
        <taxon>Magnetospirillaceae</taxon>
        <taxon>Paramagnetospirillum</taxon>
    </lineage>
</organism>
<evidence type="ECO:0000313" key="1">
    <source>
        <dbReference type="EMBL" id="BAE50352.1"/>
    </source>
</evidence>
<accession>Q2W723</accession>
<dbReference type="Proteomes" id="UP000007058">
    <property type="component" value="Chromosome"/>
</dbReference>